<dbReference type="InterPro" id="IPR043245">
    <property type="entry name" value="C8G"/>
</dbReference>
<dbReference type="PANTHER" id="PTHR47304:SF1">
    <property type="entry name" value="COMPLEMENT COMPONENT C8 GAMMA CHAIN"/>
    <property type="match status" value="1"/>
</dbReference>
<dbReference type="GO" id="GO:0070062">
    <property type="term" value="C:extracellular exosome"/>
    <property type="evidence" value="ECO:0007669"/>
    <property type="project" value="TreeGrafter"/>
</dbReference>
<dbReference type="AlphaFoldDB" id="A0A8C5ETH4"/>
<dbReference type="InterPro" id="IPR000566">
    <property type="entry name" value="Lipocln_cytosolic_FA-bd_dom"/>
</dbReference>
<dbReference type="Pfam" id="PF00061">
    <property type="entry name" value="Lipocalin"/>
    <property type="match status" value="1"/>
</dbReference>
<organism evidence="3 4">
    <name type="scientific">Gouania willdenowi</name>
    <name type="common">Blunt-snouted clingfish</name>
    <name type="synonym">Lepadogaster willdenowi</name>
    <dbReference type="NCBI Taxonomy" id="441366"/>
    <lineage>
        <taxon>Eukaryota</taxon>
        <taxon>Metazoa</taxon>
        <taxon>Chordata</taxon>
        <taxon>Craniata</taxon>
        <taxon>Vertebrata</taxon>
        <taxon>Euteleostomi</taxon>
        <taxon>Actinopterygii</taxon>
        <taxon>Neopterygii</taxon>
        <taxon>Teleostei</taxon>
        <taxon>Neoteleostei</taxon>
        <taxon>Acanthomorphata</taxon>
        <taxon>Ovalentaria</taxon>
        <taxon>Blenniimorphae</taxon>
        <taxon>Blenniiformes</taxon>
        <taxon>Gobiesocoidei</taxon>
        <taxon>Gobiesocidae</taxon>
        <taxon>Gobiesocinae</taxon>
        <taxon>Gouania</taxon>
    </lineage>
</organism>
<dbReference type="PANTHER" id="PTHR47304">
    <property type="entry name" value="COMPLEMENT COMPONENT C8 GAMMA CHAIN"/>
    <property type="match status" value="1"/>
</dbReference>
<keyword evidence="1" id="KW-0732">Signal</keyword>
<accession>A0A8C5ETH4</accession>
<evidence type="ECO:0000256" key="1">
    <source>
        <dbReference type="SAM" id="SignalP"/>
    </source>
</evidence>
<dbReference type="RefSeq" id="XP_028290535.1">
    <property type="nucleotide sequence ID" value="XM_028434734.1"/>
</dbReference>
<evidence type="ECO:0000259" key="2">
    <source>
        <dbReference type="Pfam" id="PF00061"/>
    </source>
</evidence>
<name>A0A8C5ETH4_GOUWI</name>
<dbReference type="GO" id="GO:0005579">
    <property type="term" value="C:membrane attack complex"/>
    <property type="evidence" value="ECO:0007669"/>
    <property type="project" value="InterPro"/>
</dbReference>
<reference evidence="3" key="3">
    <citation type="submission" date="2025-09" db="UniProtKB">
        <authorList>
            <consortium name="Ensembl"/>
        </authorList>
    </citation>
    <scope>IDENTIFICATION</scope>
</reference>
<protein>
    <recommendedName>
        <fullName evidence="2">Lipocalin/cytosolic fatty-acid binding domain-containing protein</fullName>
    </recommendedName>
</protein>
<dbReference type="OrthoDB" id="9941609at2759"/>
<dbReference type="Ensembl" id="ENSGWIT00000023844.1">
    <property type="protein sequence ID" value="ENSGWIP00000021744.1"/>
    <property type="gene ID" value="ENSGWIG00000011698.1"/>
</dbReference>
<dbReference type="GO" id="GO:0001848">
    <property type="term" value="F:complement binding"/>
    <property type="evidence" value="ECO:0007669"/>
    <property type="project" value="TreeGrafter"/>
</dbReference>
<dbReference type="CTD" id="733"/>
<evidence type="ECO:0000313" key="3">
    <source>
        <dbReference type="Ensembl" id="ENSGWIP00000021744.1"/>
    </source>
</evidence>
<dbReference type="GO" id="GO:0006956">
    <property type="term" value="P:complement activation"/>
    <property type="evidence" value="ECO:0007669"/>
    <property type="project" value="InterPro"/>
</dbReference>
<keyword evidence="4" id="KW-1185">Reference proteome</keyword>
<dbReference type="InterPro" id="IPR012674">
    <property type="entry name" value="Calycin"/>
</dbReference>
<dbReference type="SUPFAM" id="SSF50814">
    <property type="entry name" value="Lipocalins"/>
    <property type="match status" value="1"/>
</dbReference>
<feature type="chain" id="PRO_5034614823" description="Lipocalin/cytosolic fatty-acid binding domain-containing protein" evidence="1">
    <location>
        <begin position="27"/>
        <end position="258"/>
    </location>
</feature>
<evidence type="ECO:0000313" key="4">
    <source>
        <dbReference type="Proteomes" id="UP000694680"/>
    </source>
</evidence>
<feature type="signal peptide" evidence="1">
    <location>
        <begin position="1"/>
        <end position="26"/>
    </location>
</feature>
<gene>
    <name evidence="3" type="primary">c8g</name>
</gene>
<dbReference type="PROSITE" id="PS51257">
    <property type="entry name" value="PROKAR_LIPOPROTEIN"/>
    <property type="match status" value="1"/>
</dbReference>
<feature type="domain" description="Lipocalin/cytosolic fatty-acid binding" evidence="2">
    <location>
        <begin position="176"/>
        <end position="230"/>
    </location>
</feature>
<reference evidence="3" key="1">
    <citation type="submission" date="2020-06" db="EMBL/GenBank/DDBJ databases">
        <authorList>
            <consortium name="Wellcome Sanger Institute Data Sharing"/>
        </authorList>
    </citation>
    <scope>NUCLEOTIDE SEQUENCE [LARGE SCALE GENOMIC DNA]</scope>
</reference>
<dbReference type="Proteomes" id="UP000694680">
    <property type="component" value="Chromosome 20"/>
</dbReference>
<dbReference type="GO" id="GO:0072562">
    <property type="term" value="C:blood microparticle"/>
    <property type="evidence" value="ECO:0007669"/>
    <property type="project" value="TreeGrafter"/>
</dbReference>
<reference evidence="3" key="2">
    <citation type="submission" date="2025-08" db="UniProtKB">
        <authorList>
            <consortium name="Ensembl"/>
        </authorList>
    </citation>
    <scope>IDENTIFICATION</scope>
</reference>
<dbReference type="Gene3D" id="2.40.128.20">
    <property type="match status" value="1"/>
</dbReference>
<sequence>MMVVVWRCVLVMLVVMCACLCGYTEAVGGAKSRQRPQRRPPKEPKVEPVDQLIPTQNINIPQMTGKWYLLNVASKCPHLIKHGTQVEPTTMTLSQSSTPDKTLSVSTKTRHNHQCWEILQVYYLTPTSGRLILNGKFSRNHTCISRFLALIITFCWEECFVILILSYPPGTQPGRNTEISIKETDYTTYAIIYYRKYGKVTMKLYSRVTDDLSEPLLTKFEEQAEKQGLGLAYHFPFPTYSHCGDTDQDHIINCVPTC</sequence>
<proteinExistence type="predicted"/>
<dbReference type="GeneID" id="114454342"/>